<keyword evidence="3" id="KW-1185">Reference proteome</keyword>
<feature type="region of interest" description="Disordered" evidence="1">
    <location>
        <begin position="1"/>
        <end position="28"/>
    </location>
</feature>
<gene>
    <name evidence="4" type="primary">LOC107073791</name>
</gene>
<dbReference type="PANTHER" id="PTHR33327">
    <property type="entry name" value="ENDONUCLEASE"/>
    <property type="match status" value="1"/>
</dbReference>
<evidence type="ECO:0000259" key="2">
    <source>
        <dbReference type="Pfam" id="PF23055"/>
    </source>
</evidence>
<dbReference type="PANTHER" id="PTHR33327:SF3">
    <property type="entry name" value="RNA-DIRECTED DNA POLYMERASE"/>
    <property type="match status" value="1"/>
</dbReference>
<organism evidence="3 4">
    <name type="scientific">Polistes dominula</name>
    <name type="common">European paper wasp</name>
    <name type="synonym">Vespa dominula</name>
    <dbReference type="NCBI Taxonomy" id="743375"/>
    <lineage>
        <taxon>Eukaryota</taxon>
        <taxon>Metazoa</taxon>
        <taxon>Ecdysozoa</taxon>
        <taxon>Arthropoda</taxon>
        <taxon>Hexapoda</taxon>
        <taxon>Insecta</taxon>
        <taxon>Pterygota</taxon>
        <taxon>Neoptera</taxon>
        <taxon>Endopterygota</taxon>
        <taxon>Hymenoptera</taxon>
        <taxon>Apocrita</taxon>
        <taxon>Aculeata</taxon>
        <taxon>Vespoidea</taxon>
        <taxon>Vespidae</taxon>
        <taxon>Polistinae</taxon>
        <taxon>Polistini</taxon>
        <taxon>Polistes</taxon>
    </lineage>
</organism>
<feature type="non-terminal residue" evidence="4">
    <location>
        <position position="204"/>
    </location>
</feature>
<feature type="compositionally biased region" description="Polar residues" evidence="1">
    <location>
        <begin position="16"/>
        <end position="28"/>
    </location>
</feature>
<reference evidence="4" key="1">
    <citation type="submission" date="2025-08" db="UniProtKB">
        <authorList>
            <consortium name="RefSeq"/>
        </authorList>
    </citation>
    <scope>IDENTIFICATION</scope>
    <source>
        <tissue evidence="4">Whole body</tissue>
    </source>
</reference>
<sequence>MPTTRAEASQRDAERQNTAPATTPTSDVLTTACTYAEAGQPSDAGRRPARYPPFTRRHPDLWFVQLEAIFMNYRMHSDDERYYVALAELDQDTVEELQDVLRTPPATGKYEQLKKHIIARLGDTVERRLQKLFSGLTMGDRSPSQLLRHMRHLAGDNVSDDAIKVRWFDLLPPQISQLLRLLQNMDLDELAARADGVCEFAPGV</sequence>
<proteinExistence type="predicted"/>
<accession>A0ABM1JBZ2</accession>
<feature type="domain" description="DUF7041" evidence="2">
    <location>
        <begin position="52"/>
        <end position="133"/>
    </location>
</feature>
<dbReference type="Proteomes" id="UP000694924">
    <property type="component" value="Unplaced"/>
</dbReference>
<protein>
    <submittedName>
        <fullName evidence="4">Uncharacterized protein LOC107073791</fullName>
    </submittedName>
</protein>
<evidence type="ECO:0000313" key="4">
    <source>
        <dbReference type="RefSeq" id="XP_015189980.1"/>
    </source>
</evidence>
<dbReference type="RefSeq" id="XP_015189980.1">
    <property type="nucleotide sequence ID" value="XM_015334494.1"/>
</dbReference>
<name>A0ABM1JBZ2_POLDO</name>
<dbReference type="Pfam" id="PF23055">
    <property type="entry name" value="DUF7041"/>
    <property type="match status" value="1"/>
</dbReference>
<evidence type="ECO:0000313" key="3">
    <source>
        <dbReference type="Proteomes" id="UP000694924"/>
    </source>
</evidence>
<dbReference type="GeneID" id="107073791"/>
<evidence type="ECO:0000256" key="1">
    <source>
        <dbReference type="SAM" id="MobiDB-lite"/>
    </source>
</evidence>
<dbReference type="InterPro" id="IPR055469">
    <property type="entry name" value="DUF7041"/>
</dbReference>